<name>A8YBX8_MICA7</name>
<evidence type="ECO:0000313" key="2">
    <source>
        <dbReference type="EMBL" id="CAO86642.1"/>
    </source>
</evidence>
<dbReference type="AlphaFoldDB" id="A8YBX8"/>
<protein>
    <submittedName>
        <fullName evidence="2">Similarity</fullName>
    </submittedName>
</protein>
<sequence>MASSYCPGRQPDKYLGHGEVSQPSSGWNRSGAITLKTPGRVEPSRLQKLGKKW</sequence>
<accession>A8YBX8</accession>
<evidence type="ECO:0000256" key="1">
    <source>
        <dbReference type="SAM" id="MobiDB-lite"/>
    </source>
</evidence>
<proteinExistence type="predicted"/>
<dbReference type="EMBL" id="AM778908">
    <property type="protein sequence ID" value="CAO86642.1"/>
    <property type="molecule type" value="Genomic_DNA"/>
</dbReference>
<reference evidence="2" key="1">
    <citation type="submission" date="2007-08" db="EMBL/GenBank/DDBJ databases">
        <authorList>
            <person name="Frangeul L."/>
        </authorList>
    </citation>
    <scope>NUCLEOTIDE SEQUENCE</scope>
    <source>
        <strain evidence="2">PCC 7806</strain>
    </source>
</reference>
<feature type="region of interest" description="Disordered" evidence="1">
    <location>
        <begin position="1"/>
        <end position="53"/>
    </location>
</feature>
<gene>
    <name evidence="2" type="ORF">IPF_6427</name>
</gene>
<organism evidence="2">
    <name type="scientific">Microcystis aeruginosa (strain PCC 7806)</name>
    <dbReference type="NCBI Taxonomy" id="267872"/>
    <lineage>
        <taxon>Bacteria</taxon>
        <taxon>Bacillati</taxon>
        <taxon>Cyanobacteriota</taxon>
        <taxon>Cyanophyceae</taxon>
        <taxon>Oscillatoriophycideae</taxon>
        <taxon>Chroococcales</taxon>
        <taxon>Microcystaceae</taxon>
        <taxon>Microcystis</taxon>
    </lineage>
</organism>